<feature type="domain" description="IPT/TIG" evidence="1">
    <location>
        <begin position="54"/>
        <end position="99"/>
    </location>
</feature>
<reference evidence="3" key="1">
    <citation type="submission" date="2018-06" db="EMBL/GenBank/DDBJ databases">
        <title>Genome assembly of Danube salmon.</title>
        <authorList>
            <person name="Macqueen D.J."/>
            <person name="Gundappa M.K."/>
        </authorList>
    </citation>
    <scope>NUCLEOTIDE SEQUENCE [LARGE SCALE GENOMIC DNA]</scope>
</reference>
<dbReference type="GO" id="GO:0007399">
    <property type="term" value="P:nervous system development"/>
    <property type="evidence" value="ECO:0007669"/>
    <property type="project" value="UniProtKB-ARBA"/>
</dbReference>
<dbReference type="Ensembl" id="ENSHHUT00000010624.1">
    <property type="protein sequence ID" value="ENSHHUP00000010295.1"/>
    <property type="gene ID" value="ENSHHUG00000006285.1"/>
</dbReference>
<keyword evidence="3" id="KW-1185">Reference proteome</keyword>
<sequence>MFKDQKCTYHRRGGQWITCRSHASLQGYGNVSVSVTVDKARIQKDLKFEYVEDPTIIKLEPEWSIFSGNTPVTVTGTNLDIIQSPLIRAKYNGRETVNVSRTLNPSAWHGQ</sequence>
<dbReference type="PANTHER" id="PTHR22625">
    <property type="entry name" value="PLEXIN"/>
    <property type="match status" value="1"/>
</dbReference>
<dbReference type="STRING" id="62062.ENSHHUP00000010295"/>
<dbReference type="Gene3D" id="2.60.40.10">
    <property type="entry name" value="Immunoglobulins"/>
    <property type="match status" value="1"/>
</dbReference>
<dbReference type="GO" id="GO:0030334">
    <property type="term" value="P:regulation of cell migration"/>
    <property type="evidence" value="ECO:0007669"/>
    <property type="project" value="TreeGrafter"/>
</dbReference>
<dbReference type="GO" id="GO:0002116">
    <property type="term" value="C:semaphorin receptor complex"/>
    <property type="evidence" value="ECO:0007669"/>
    <property type="project" value="TreeGrafter"/>
</dbReference>
<dbReference type="InterPro" id="IPR014756">
    <property type="entry name" value="Ig_E-set"/>
</dbReference>
<protein>
    <recommendedName>
        <fullName evidence="1">IPT/TIG domain-containing protein</fullName>
    </recommendedName>
</protein>
<dbReference type="GO" id="GO:0005886">
    <property type="term" value="C:plasma membrane"/>
    <property type="evidence" value="ECO:0007669"/>
    <property type="project" value="TreeGrafter"/>
</dbReference>
<dbReference type="Proteomes" id="UP000314982">
    <property type="component" value="Unassembled WGS sequence"/>
</dbReference>
<evidence type="ECO:0000259" key="1">
    <source>
        <dbReference type="Pfam" id="PF01833"/>
    </source>
</evidence>
<dbReference type="Pfam" id="PF01833">
    <property type="entry name" value="TIG"/>
    <property type="match status" value="1"/>
</dbReference>
<evidence type="ECO:0000313" key="2">
    <source>
        <dbReference type="Ensembl" id="ENSHHUP00000010295.1"/>
    </source>
</evidence>
<dbReference type="InterPro" id="IPR002909">
    <property type="entry name" value="IPT_dom"/>
</dbReference>
<dbReference type="GeneTree" id="ENSGT01050000244850"/>
<reference evidence="2" key="2">
    <citation type="submission" date="2025-08" db="UniProtKB">
        <authorList>
            <consortium name="Ensembl"/>
        </authorList>
    </citation>
    <scope>IDENTIFICATION</scope>
</reference>
<dbReference type="PANTHER" id="PTHR22625:SF34">
    <property type="entry name" value="PLEXIN-A4"/>
    <property type="match status" value="1"/>
</dbReference>
<reference evidence="2" key="3">
    <citation type="submission" date="2025-09" db="UniProtKB">
        <authorList>
            <consortium name="Ensembl"/>
        </authorList>
    </citation>
    <scope>IDENTIFICATION</scope>
</reference>
<dbReference type="InterPro" id="IPR031148">
    <property type="entry name" value="Plexin"/>
</dbReference>
<name>A0A4W5KIM9_9TELE</name>
<dbReference type="InterPro" id="IPR013783">
    <property type="entry name" value="Ig-like_fold"/>
</dbReference>
<dbReference type="SUPFAM" id="SSF81296">
    <property type="entry name" value="E set domains"/>
    <property type="match status" value="1"/>
</dbReference>
<evidence type="ECO:0000313" key="3">
    <source>
        <dbReference type="Proteomes" id="UP000314982"/>
    </source>
</evidence>
<organism evidence="2 3">
    <name type="scientific">Hucho hucho</name>
    <name type="common">huchen</name>
    <dbReference type="NCBI Taxonomy" id="62062"/>
    <lineage>
        <taxon>Eukaryota</taxon>
        <taxon>Metazoa</taxon>
        <taxon>Chordata</taxon>
        <taxon>Craniata</taxon>
        <taxon>Vertebrata</taxon>
        <taxon>Euteleostomi</taxon>
        <taxon>Actinopterygii</taxon>
        <taxon>Neopterygii</taxon>
        <taxon>Teleostei</taxon>
        <taxon>Protacanthopterygii</taxon>
        <taxon>Salmoniformes</taxon>
        <taxon>Salmonidae</taxon>
        <taxon>Salmoninae</taxon>
        <taxon>Hucho</taxon>
    </lineage>
</organism>
<proteinExistence type="predicted"/>
<accession>A0A4W5KIM9</accession>
<dbReference type="GO" id="GO:0017154">
    <property type="term" value="F:semaphorin receptor activity"/>
    <property type="evidence" value="ECO:0007669"/>
    <property type="project" value="InterPro"/>
</dbReference>
<dbReference type="AlphaFoldDB" id="A0A4W5KIM9"/>